<dbReference type="RefSeq" id="WP_117356169.1">
    <property type="nucleotide sequence ID" value="NZ_QURH01000086.1"/>
</dbReference>
<keyword evidence="3" id="KW-0418">Kinase</keyword>
<accession>A0A372JS79</accession>
<dbReference type="InterPro" id="IPR025847">
    <property type="entry name" value="MEDS_domain"/>
</dbReference>
<keyword evidence="4" id="KW-1185">Reference proteome</keyword>
<sequence>MTGGPRRPVPAPHDAPASHDAAAPYDAAAPHAAPGPRPVPFPDDRHRRPSRDRLRHRALFYATDAEFRDAATAYLAEGAAAGDVLVVILPEPRRRLLVAALLASAARSASGAAPAPDPASGRPGGVPDIEFLDAADWYGGPTKALASFHERGRTDWWRRGRLRVLAEPPWDCRSPLELVEWQRHEALLNVVFDATSTILTCAYDIRVVPGEVLADAARTHPVFADAEGEWRNPSYADPAAFYAECNRSPLAPPPPSAAHRRFTTGQLPDVRDFLSGQAERLGLPHDRRLPFLLAANEVATAVVRHGGGSGDLWVWATADELVCELADPAARVEDRFLGHIPPRLDRPAEAAMWAVRCLCHIVEIRSDARSGTRVRLHTRLEEPPAGPPADPPSGLPTAPPPVPQGRR</sequence>
<dbReference type="GO" id="GO:0016301">
    <property type="term" value="F:kinase activity"/>
    <property type="evidence" value="ECO:0007669"/>
    <property type="project" value="UniProtKB-KW"/>
</dbReference>
<evidence type="ECO:0000256" key="1">
    <source>
        <dbReference type="SAM" id="MobiDB-lite"/>
    </source>
</evidence>
<reference evidence="3 4" key="1">
    <citation type="submission" date="2018-08" db="EMBL/GenBank/DDBJ databases">
        <title>Actinomadura jelena sp. nov., a novel Actinomycete isolated from soil in Chad.</title>
        <authorList>
            <person name="Shi L."/>
        </authorList>
    </citation>
    <scope>NUCLEOTIDE SEQUENCE [LARGE SCALE GENOMIC DNA]</scope>
    <source>
        <strain evidence="3 4">NEAU-G17</strain>
    </source>
</reference>
<keyword evidence="3" id="KW-0808">Transferase</keyword>
<dbReference type="NCBIfam" id="NF041045">
    <property type="entry name" value="RsbA_anti_sig"/>
    <property type="match status" value="1"/>
</dbReference>
<dbReference type="Pfam" id="PF14417">
    <property type="entry name" value="MEDS"/>
    <property type="match status" value="1"/>
</dbReference>
<gene>
    <name evidence="3" type="ORF">DZF91_04140</name>
</gene>
<dbReference type="InterPro" id="IPR036890">
    <property type="entry name" value="HATPase_C_sf"/>
</dbReference>
<dbReference type="EMBL" id="QURH01000086">
    <property type="protein sequence ID" value="RFU42881.1"/>
    <property type="molecule type" value="Genomic_DNA"/>
</dbReference>
<dbReference type="InterPro" id="IPR047718">
    <property type="entry name" value="RsbA-like_anti_sig"/>
</dbReference>
<feature type="region of interest" description="Disordered" evidence="1">
    <location>
        <begin position="1"/>
        <end position="52"/>
    </location>
</feature>
<dbReference type="OrthoDB" id="3748385at2"/>
<evidence type="ECO:0000313" key="3">
    <source>
        <dbReference type="EMBL" id="RFU42881.1"/>
    </source>
</evidence>
<comment type="caution">
    <text evidence="3">The sequence shown here is derived from an EMBL/GenBank/DDBJ whole genome shotgun (WGS) entry which is preliminary data.</text>
</comment>
<organism evidence="3 4">
    <name type="scientific">Actinomadura logoneensis</name>
    <dbReference type="NCBI Taxonomy" id="2293572"/>
    <lineage>
        <taxon>Bacteria</taxon>
        <taxon>Bacillati</taxon>
        <taxon>Actinomycetota</taxon>
        <taxon>Actinomycetes</taxon>
        <taxon>Streptosporangiales</taxon>
        <taxon>Thermomonosporaceae</taxon>
        <taxon>Actinomadura</taxon>
    </lineage>
</organism>
<name>A0A372JS79_9ACTN</name>
<proteinExistence type="predicted"/>
<feature type="domain" description="MEDS" evidence="2">
    <location>
        <begin position="55"/>
        <end position="221"/>
    </location>
</feature>
<feature type="compositionally biased region" description="Pro residues" evidence="1">
    <location>
        <begin position="384"/>
        <end position="407"/>
    </location>
</feature>
<dbReference type="Gene3D" id="3.30.565.10">
    <property type="entry name" value="Histidine kinase-like ATPase, C-terminal domain"/>
    <property type="match status" value="1"/>
</dbReference>
<evidence type="ECO:0000313" key="4">
    <source>
        <dbReference type="Proteomes" id="UP000261811"/>
    </source>
</evidence>
<protein>
    <submittedName>
        <fullName evidence="3">Sensor histidine kinase</fullName>
    </submittedName>
</protein>
<feature type="compositionally biased region" description="Low complexity" evidence="1">
    <location>
        <begin position="14"/>
        <end position="32"/>
    </location>
</feature>
<evidence type="ECO:0000259" key="2">
    <source>
        <dbReference type="Pfam" id="PF14417"/>
    </source>
</evidence>
<dbReference type="Proteomes" id="UP000261811">
    <property type="component" value="Unassembled WGS sequence"/>
</dbReference>
<feature type="region of interest" description="Disordered" evidence="1">
    <location>
        <begin position="378"/>
        <end position="407"/>
    </location>
</feature>
<dbReference type="AlphaFoldDB" id="A0A372JS79"/>